<dbReference type="NCBIfam" id="TIGR02417">
    <property type="entry name" value="fruct_sucro_rep"/>
    <property type="match status" value="1"/>
</dbReference>
<accession>A0A2T3N3A1</accession>
<evidence type="ECO:0000313" key="8">
    <source>
        <dbReference type="Proteomes" id="UP000240904"/>
    </source>
</evidence>
<dbReference type="CDD" id="cd01392">
    <property type="entry name" value="HTH_LacI"/>
    <property type="match status" value="1"/>
</dbReference>
<dbReference type="InterPro" id="IPR012781">
    <property type="entry name" value="Fruct_sucro_rep"/>
</dbReference>
<dbReference type="GO" id="GO:0009750">
    <property type="term" value="P:response to fructose"/>
    <property type="evidence" value="ECO:0007669"/>
    <property type="project" value="InterPro"/>
</dbReference>
<dbReference type="SUPFAM" id="SSF47413">
    <property type="entry name" value="lambda repressor-like DNA-binding domains"/>
    <property type="match status" value="1"/>
</dbReference>
<keyword evidence="1" id="KW-0678">Repressor</keyword>
<dbReference type="Proteomes" id="UP000240904">
    <property type="component" value="Unassembled WGS sequence"/>
</dbReference>
<feature type="domain" description="HTH lacI-type" evidence="6">
    <location>
        <begin position="7"/>
        <end position="64"/>
    </location>
</feature>
<keyword evidence="5" id="KW-0804">Transcription</keyword>
<evidence type="ECO:0000256" key="5">
    <source>
        <dbReference type="ARBA" id="ARBA00023163"/>
    </source>
</evidence>
<evidence type="ECO:0000313" key="7">
    <source>
        <dbReference type="EMBL" id="PSW06828.1"/>
    </source>
</evidence>
<evidence type="ECO:0000256" key="2">
    <source>
        <dbReference type="ARBA" id="ARBA00023015"/>
    </source>
</evidence>
<dbReference type="SMART" id="SM00354">
    <property type="entry name" value="HTH_LACI"/>
    <property type="match status" value="1"/>
</dbReference>
<dbReference type="InterPro" id="IPR010982">
    <property type="entry name" value="Lambda_DNA-bd_dom_sf"/>
</dbReference>
<keyword evidence="2" id="KW-0805">Transcription regulation</keyword>
<evidence type="ECO:0000256" key="4">
    <source>
        <dbReference type="ARBA" id="ARBA00023159"/>
    </source>
</evidence>
<dbReference type="InterPro" id="IPR028082">
    <property type="entry name" value="Peripla_BP_I"/>
</dbReference>
<protein>
    <submittedName>
        <fullName evidence="7">Transcriptional regulator</fullName>
    </submittedName>
</protein>
<dbReference type="PROSITE" id="PS50932">
    <property type="entry name" value="HTH_LACI_2"/>
    <property type="match status" value="1"/>
</dbReference>
<evidence type="ECO:0000259" key="6">
    <source>
        <dbReference type="PROSITE" id="PS50932"/>
    </source>
</evidence>
<dbReference type="Gene3D" id="1.10.260.40">
    <property type="entry name" value="lambda repressor-like DNA-binding domains"/>
    <property type="match status" value="1"/>
</dbReference>
<dbReference type="PROSITE" id="PS00356">
    <property type="entry name" value="HTH_LACI_1"/>
    <property type="match status" value="1"/>
</dbReference>
<evidence type="ECO:0000256" key="1">
    <source>
        <dbReference type="ARBA" id="ARBA00022491"/>
    </source>
</evidence>
<dbReference type="CDD" id="cd06274">
    <property type="entry name" value="PBP1_FruR"/>
    <property type="match status" value="1"/>
</dbReference>
<name>A0A2T3N3A1_9GAMM</name>
<dbReference type="InterPro" id="IPR000843">
    <property type="entry name" value="HTH_LacI"/>
</dbReference>
<comment type="caution">
    <text evidence="7">The sequence shown here is derived from an EMBL/GenBank/DDBJ whole genome shotgun (WGS) entry which is preliminary data.</text>
</comment>
<dbReference type="RefSeq" id="WP_107282191.1">
    <property type="nucleotide sequence ID" value="NZ_PYMC01000002.1"/>
</dbReference>
<dbReference type="Pfam" id="PF00532">
    <property type="entry name" value="Peripla_BP_1"/>
    <property type="match status" value="1"/>
</dbReference>
<dbReference type="PANTHER" id="PTHR30146">
    <property type="entry name" value="LACI-RELATED TRANSCRIPTIONAL REPRESSOR"/>
    <property type="match status" value="1"/>
</dbReference>
<dbReference type="SUPFAM" id="SSF53822">
    <property type="entry name" value="Periplasmic binding protein-like I"/>
    <property type="match status" value="1"/>
</dbReference>
<evidence type="ECO:0000256" key="3">
    <source>
        <dbReference type="ARBA" id="ARBA00023125"/>
    </source>
</evidence>
<dbReference type="GO" id="GO:0003700">
    <property type="term" value="F:DNA-binding transcription factor activity"/>
    <property type="evidence" value="ECO:0007669"/>
    <property type="project" value="TreeGrafter"/>
</dbReference>
<dbReference type="Pfam" id="PF00356">
    <property type="entry name" value="LacI"/>
    <property type="match status" value="1"/>
</dbReference>
<gene>
    <name evidence="7" type="ORF">C9I89_04750</name>
</gene>
<dbReference type="EMBL" id="PYMC01000002">
    <property type="protein sequence ID" value="PSW06828.1"/>
    <property type="molecule type" value="Genomic_DNA"/>
</dbReference>
<keyword evidence="8" id="KW-1185">Reference proteome</keyword>
<dbReference type="Gene3D" id="3.40.50.2300">
    <property type="match status" value="2"/>
</dbReference>
<dbReference type="AlphaFoldDB" id="A0A2T3N3A1"/>
<dbReference type="GO" id="GO:0000976">
    <property type="term" value="F:transcription cis-regulatory region binding"/>
    <property type="evidence" value="ECO:0007669"/>
    <property type="project" value="TreeGrafter"/>
</dbReference>
<organism evidence="7 8">
    <name type="scientific">Photobacterium lipolyticum</name>
    <dbReference type="NCBI Taxonomy" id="266810"/>
    <lineage>
        <taxon>Bacteria</taxon>
        <taxon>Pseudomonadati</taxon>
        <taxon>Pseudomonadota</taxon>
        <taxon>Gammaproteobacteria</taxon>
        <taxon>Vibrionales</taxon>
        <taxon>Vibrionaceae</taxon>
        <taxon>Photobacterium</taxon>
    </lineage>
</organism>
<reference evidence="7 8" key="1">
    <citation type="submission" date="2018-03" db="EMBL/GenBank/DDBJ databases">
        <title>Whole genome sequencing of Histamine producing bacteria.</title>
        <authorList>
            <person name="Butler K."/>
        </authorList>
    </citation>
    <scope>NUCLEOTIDE SEQUENCE [LARGE SCALE GENOMIC DNA]</scope>
    <source>
        <strain evidence="7 8">DSM 16190</strain>
    </source>
</reference>
<dbReference type="PANTHER" id="PTHR30146:SF45">
    <property type="entry name" value="CATABOLITE REPRESSOR_ACTIVATOR"/>
    <property type="match status" value="1"/>
</dbReference>
<proteinExistence type="predicted"/>
<keyword evidence="3" id="KW-0238">DNA-binding</keyword>
<keyword evidence="4" id="KW-0010">Activator</keyword>
<dbReference type="OrthoDB" id="7055227at2"/>
<sequence>MEKRKRTTIADIAKLAGVSKTTASMVLNGRASTFRIKEETRLRVLEVARENHYSPNVHAKSLQASRSDAIGLVIPDLTNFGFASIARELERLCRESGLQLLIACSEDDPAVEKKAVEGLVRRQVDALIVASSETGDEYYQSLTKQLPVIQLDRHIGQSVLPLVLTDAARATADLIESIAKEGLSEFYYFGGQLELSPSRHRLAGFELGLKRAGIETKPEWIRHRDYQTASGYLMMQSLHQDLGRLPQALFTASYTLLEGVLRYLKDHECLNALVDKEMRLATFDNHDLLDCLPLNIDSIAQNNQQLAKTCFELTLSLINEKSPAISSVVLDADIFWRSKK</sequence>
<dbReference type="InterPro" id="IPR001761">
    <property type="entry name" value="Peripla_BP/Lac1_sug-bd_dom"/>
</dbReference>